<evidence type="ECO:0000259" key="3">
    <source>
        <dbReference type="Pfam" id="PF05569"/>
    </source>
</evidence>
<evidence type="ECO:0000256" key="2">
    <source>
        <dbReference type="SAM" id="Phobius"/>
    </source>
</evidence>
<dbReference type="InterPro" id="IPR008756">
    <property type="entry name" value="Peptidase_M56"/>
</dbReference>
<keyword evidence="2" id="KW-0472">Membrane</keyword>
<dbReference type="Pfam" id="PF05569">
    <property type="entry name" value="Peptidase_M56"/>
    <property type="match status" value="1"/>
</dbReference>
<keyword evidence="5" id="KW-1185">Reference proteome</keyword>
<keyword evidence="2" id="KW-1133">Transmembrane helix</keyword>
<comment type="caution">
    <text evidence="4">The sequence shown here is derived from an EMBL/GenBank/DDBJ whole genome shotgun (WGS) entry which is preliminary data.</text>
</comment>
<gene>
    <name evidence="4" type="ORF">ACFS6H_15685</name>
</gene>
<feature type="transmembrane region" description="Helical" evidence="2">
    <location>
        <begin position="100"/>
        <end position="121"/>
    </location>
</feature>
<protein>
    <submittedName>
        <fullName evidence="4">M56 family metallopeptidase</fullName>
    </submittedName>
</protein>
<organism evidence="4 5">
    <name type="scientific">Terrimonas rubra</name>
    <dbReference type="NCBI Taxonomy" id="1035890"/>
    <lineage>
        <taxon>Bacteria</taxon>
        <taxon>Pseudomonadati</taxon>
        <taxon>Bacteroidota</taxon>
        <taxon>Chitinophagia</taxon>
        <taxon>Chitinophagales</taxon>
        <taxon>Chitinophagaceae</taxon>
        <taxon>Terrimonas</taxon>
    </lineage>
</organism>
<dbReference type="PANTHER" id="PTHR34978">
    <property type="entry name" value="POSSIBLE SENSOR-TRANSDUCER PROTEIN BLAR"/>
    <property type="match status" value="1"/>
</dbReference>
<accession>A0ABW6AB46</accession>
<dbReference type="InterPro" id="IPR008969">
    <property type="entry name" value="CarboxyPept-like_regulatory"/>
</dbReference>
<evidence type="ECO:0000256" key="1">
    <source>
        <dbReference type="SAM" id="MobiDB-lite"/>
    </source>
</evidence>
<evidence type="ECO:0000313" key="4">
    <source>
        <dbReference type="EMBL" id="MFD2921167.1"/>
    </source>
</evidence>
<feature type="domain" description="Peptidase M56" evidence="3">
    <location>
        <begin position="9"/>
        <end position="266"/>
    </location>
</feature>
<evidence type="ECO:0000313" key="5">
    <source>
        <dbReference type="Proteomes" id="UP001597511"/>
    </source>
</evidence>
<name>A0ABW6AB46_9BACT</name>
<dbReference type="RefSeq" id="WP_386100946.1">
    <property type="nucleotide sequence ID" value="NZ_JBHUOZ010000003.1"/>
</dbReference>
<feature type="transmembrane region" description="Helical" evidence="2">
    <location>
        <begin position="6"/>
        <end position="25"/>
    </location>
</feature>
<sequence>MPLVFQYLLKLSISLTILYLFYYFVLRRLTFYTYNRWYLLGYSILSFFIAAIDITPFVTNNTPATFTWLQHFPTLQQLSATPLPPGHTSEALAAQASWGVWDYAVLVFIAGILVLTGRLTIQVLSFRKIKRKASFIPSGDIHVYQVNAPIIPFSFGKNIYINSSLHAPQELEKIIQHEFVHVKQKHTIDIICSEIICFLNWYNPFAWLIRKAVRQNLEYIADDTVLGNGINKKEYQYLLLKVIGNQKFSIATPFNFSSLKKRIAMMNKLKTSKIHVLKFLFLLPLMASVLLAFRSKMSEPGNSTFMYGGMVIDGESGKPMANVKVQELNSGTAAVTDQNGFFSFKATDKVIDHKLSLDGNTSSVHFSYSRSADDGKSFLVLVKAAHNGPAYKVLSSSIAMEWDGSLEQAISRSKSYADQSDIKEKADPLTHGDIKIESKGGMMGWSGNKPNDDMYVTADTISISMDKPKGLVIYNDKMYTAREYKEQLADKVHVKQVYVFSKENSKRIWGNRAGEGVIMINDNPSFKQYATALTDTVPGSKKLEKKKATNQYHDTLTWIQNGREAHDSFIKRHPEVRNINWLHSSNKAKHTENGKEISNINEHANELRLTLQNGTTEKYNLDSESDLKRFKDKYGELPVQAPPPPVPPTPATPGKVTLIAPATPPAPPATPKKLNLSAPTPPPAPPTPVTQNISLSPVKTEAVTLTDIKTNLEEVKIVNVKPIVKEGTIVDIKPALQEVKIMPQKTVVEEVKVLDIKPVNKVETREKLTLQEVKVEKIKSKE</sequence>
<proteinExistence type="predicted"/>
<dbReference type="CDD" id="cd07341">
    <property type="entry name" value="M56_BlaR1_MecR1_like"/>
    <property type="match status" value="1"/>
</dbReference>
<dbReference type="InterPro" id="IPR052173">
    <property type="entry name" value="Beta-lactam_resp_regulator"/>
</dbReference>
<dbReference type="EMBL" id="JBHUOZ010000003">
    <property type="protein sequence ID" value="MFD2921167.1"/>
    <property type="molecule type" value="Genomic_DNA"/>
</dbReference>
<feature type="transmembrane region" description="Helical" evidence="2">
    <location>
        <begin position="37"/>
        <end position="58"/>
    </location>
</feature>
<reference evidence="5" key="1">
    <citation type="journal article" date="2019" name="Int. J. Syst. Evol. Microbiol.">
        <title>The Global Catalogue of Microorganisms (GCM) 10K type strain sequencing project: providing services to taxonomists for standard genome sequencing and annotation.</title>
        <authorList>
            <consortium name="The Broad Institute Genomics Platform"/>
            <consortium name="The Broad Institute Genome Sequencing Center for Infectious Disease"/>
            <person name="Wu L."/>
            <person name="Ma J."/>
        </authorList>
    </citation>
    <scope>NUCLEOTIDE SEQUENCE [LARGE SCALE GENOMIC DNA]</scope>
    <source>
        <strain evidence="5">KCTC 23299</strain>
    </source>
</reference>
<dbReference type="PANTHER" id="PTHR34978:SF3">
    <property type="entry name" value="SLR0241 PROTEIN"/>
    <property type="match status" value="1"/>
</dbReference>
<feature type="transmembrane region" description="Helical" evidence="2">
    <location>
        <begin position="275"/>
        <end position="293"/>
    </location>
</feature>
<feature type="compositionally biased region" description="Pro residues" evidence="1">
    <location>
        <begin position="679"/>
        <end position="688"/>
    </location>
</feature>
<feature type="region of interest" description="Disordered" evidence="1">
    <location>
        <begin position="661"/>
        <end position="692"/>
    </location>
</feature>
<dbReference type="SUPFAM" id="SSF49464">
    <property type="entry name" value="Carboxypeptidase regulatory domain-like"/>
    <property type="match status" value="1"/>
</dbReference>
<dbReference type="Proteomes" id="UP001597511">
    <property type="component" value="Unassembled WGS sequence"/>
</dbReference>
<keyword evidence="2" id="KW-0812">Transmembrane</keyword>